<comment type="caution">
    <text evidence="1">The sequence shown here is derived from an EMBL/GenBank/DDBJ whole genome shotgun (WGS) entry which is preliminary data.</text>
</comment>
<evidence type="ECO:0000313" key="1">
    <source>
        <dbReference type="EMBL" id="HJA90019.1"/>
    </source>
</evidence>
<proteinExistence type="predicted"/>
<protein>
    <submittedName>
        <fullName evidence="1">Uncharacterized protein</fullName>
    </submittedName>
</protein>
<dbReference type="AlphaFoldDB" id="A0A9D2I1H7"/>
<sequence length="159" mass="19443">MRKFIEVTSLVRGVVETYKDQLDNYDDFYDTYYFQTRLVKDKSVQYELRVARLKQLIMNYTFDIKYMQVEMDDYLTDNREYYHNKSVFINLLNISYKILEQRYEYDVDKTAAEVKEILNGDDSDQSYELIEIVDKPVSRDLVKKYSFELFKYMYVQEEN</sequence>
<gene>
    <name evidence="1" type="ORF">H9948_04425</name>
</gene>
<dbReference type="Proteomes" id="UP000886856">
    <property type="component" value="Unassembled WGS sequence"/>
</dbReference>
<accession>A0A9D2I1H7</accession>
<organism evidence="1 2">
    <name type="scientific">Candidatus Jeotgalibaca merdavium</name>
    <dbReference type="NCBI Taxonomy" id="2838627"/>
    <lineage>
        <taxon>Bacteria</taxon>
        <taxon>Bacillati</taxon>
        <taxon>Bacillota</taxon>
        <taxon>Bacilli</taxon>
        <taxon>Lactobacillales</taxon>
        <taxon>Carnobacteriaceae</taxon>
        <taxon>Jeotgalibaca</taxon>
    </lineage>
</organism>
<evidence type="ECO:0000313" key="2">
    <source>
        <dbReference type="Proteomes" id="UP000886856"/>
    </source>
</evidence>
<dbReference type="EMBL" id="DWYW01000096">
    <property type="protein sequence ID" value="HJA90019.1"/>
    <property type="molecule type" value="Genomic_DNA"/>
</dbReference>
<name>A0A9D2I1H7_9LACT</name>
<reference evidence="1" key="1">
    <citation type="journal article" date="2021" name="PeerJ">
        <title>Extensive microbial diversity within the chicken gut microbiome revealed by metagenomics and culture.</title>
        <authorList>
            <person name="Gilroy R."/>
            <person name="Ravi A."/>
            <person name="Getino M."/>
            <person name="Pursley I."/>
            <person name="Horton D.L."/>
            <person name="Alikhan N.F."/>
            <person name="Baker D."/>
            <person name="Gharbi K."/>
            <person name="Hall N."/>
            <person name="Watson M."/>
            <person name="Adriaenssens E.M."/>
            <person name="Foster-Nyarko E."/>
            <person name="Jarju S."/>
            <person name="Secka A."/>
            <person name="Antonio M."/>
            <person name="Oren A."/>
            <person name="Chaudhuri R.R."/>
            <person name="La Ragione R."/>
            <person name="Hildebrand F."/>
            <person name="Pallen M.J."/>
        </authorList>
    </citation>
    <scope>NUCLEOTIDE SEQUENCE</scope>
    <source>
        <strain evidence="1">CHK171-505</strain>
    </source>
</reference>
<reference evidence="1" key="2">
    <citation type="submission" date="2021-04" db="EMBL/GenBank/DDBJ databases">
        <authorList>
            <person name="Gilroy R."/>
        </authorList>
    </citation>
    <scope>NUCLEOTIDE SEQUENCE</scope>
    <source>
        <strain evidence="1">CHK171-505</strain>
    </source>
</reference>